<evidence type="ECO:0000256" key="1">
    <source>
        <dbReference type="SAM" id="MobiDB-lite"/>
    </source>
</evidence>
<dbReference type="SUPFAM" id="SSF50475">
    <property type="entry name" value="FMN-binding split barrel"/>
    <property type="match status" value="1"/>
</dbReference>
<protein>
    <recommendedName>
        <fullName evidence="4">DUF2470 domain-containing protein</fullName>
    </recommendedName>
</protein>
<evidence type="ECO:0000313" key="3">
    <source>
        <dbReference type="Proteomes" id="UP000627838"/>
    </source>
</evidence>
<evidence type="ECO:0000313" key="2">
    <source>
        <dbReference type="EMBL" id="MBE1530977.1"/>
    </source>
</evidence>
<dbReference type="RefSeq" id="WP_192757918.1">
    <property type="nucleotide sequence ID" value="NZ_JADBDZ010000001.1"/>
</dbReference>
<keyword evidence="3" id="KW-1185">Reference proteome</keyword>
<dbReference type="Proteomes" id="UP000627838">
    <property type="component" value="Unassembled WGS sequence"/>
</dbReference>
<feature type="compositionally biased region" description="Low complexity" evidence="1">
    <location>
        <begin position="224"/>
        <end position="239"/>
    </location>
</feature>
<dbReference type="EMBL" id="JADBDZ010000001">
    <property type="protein sequence ID" value="MBE1530977.1"/>
    <property type="molecule type" value="Genomic_DNA"/>
</dbReference>
<accession>A0ABR9JKB0</accession>
<proteinExistence type="predicted"/>
<organism evidence="2 3">
    <name type="scientific">Actinomadura algeriensis</name>
    <dbReference type="NCBI Taxonomy" id="1679523"/>
    <lineage>
        <taxon>Bacteria</taxon>
        <taxon>Bacillati</taxon>
        <taxon>Actinomycetota</taxon>
        <taxon>Actinomycetes</taxon>
        <taxon>Streptosporangiales</taxon>
        <taxon>Thermomonosporaceae</taxon>
        <taxon>Actinomadura</taxon>
    </lineage>
</organism>
<feature type="region of interest" description="Disordered" evidence="1">
    <location>
        <begin position="224"/>
        <end position="251"/>
    </location>
</feature>
<dbReference type="InterPro" id="IPR037119">
    <property type="entry name" value="Haem_oxidase_HugZ-like_sf"/>
</dbReference>
<comment type="caution">
    <text evidence="2">The sequence shown here is derived from an EMBL/GenBank/DDBJ whole genome shotgun (WGS) entry which is preliminary data.</text>
</comment>
<reference evidence="2 3" key="1">
    <citation type="submission" date="2020-10" db="EMBL/GenBank/DDBJ databases">
        <title>Sequencing the genomes of 1000 actinobacteria strains.</title>
        <authorList>
            <person name="Klenk H.-P."/>
        </authorList>
    </citation>
    <scope>NUCLEOTIDE SEQUENCE [LARGE SCALE GENOMIC DNA]</scope>
    <source>
        <strain evidence="2 3">DSM 46744</strain>
    </source>
</reference>
<evidence type="ECO:0008006" key="4">
    <source>
        <dbReference type="Google" id="ProtNLM"/>
    </source>
</evidence>
<sequence length="305" mass="32532">MVRRAETDQQETGVPRRTGAADSEAPSGPTPAERARTLAYGMADGVLVAPGVPYAPVPAHTTDLDGRPLLLLPATSPIVAALAGEPDLPATLRICDVAPVPLPDRVRGRAWLHGWLTEIPAAELRAAALRLSRPHPRPELLDLAAPVPPQRGAAGGGEADEGSEWTILALEVAQVEIQDAWGSATLEPEEYADAAPDPFVAIEAGMLTHLDSCHRAELTGLLPESVLPESSEPAEPAESGEAREDGPRDAVRPLGLDRHGLWLRCRMPVTDGSVTCDLRLPFPEAVRDIHGLRRAYRTLFARANP</sequence>
<feature type="compositionally biased region" description="Basic and acidic residues" evidence="1">
    <location>
        <begin position="240"/>
        <end position="251"/>
    </location>
</feature>
<dbReference type="Gene3D" id="3.20.180.10">
    <property type="entry name" value="PNP-oxidase-like"/>
    <property type="match status" value="1"/>
</dbReference>
<gene>
    <name evidence="2" type="ORF">H4W34_000810</name>
</gene>
<feature type="region of interest" description="Disordered" evidence="1">
    <location>
        <begin position="1"/>
        <end position="32"/>
    </location>
</feature>
<name>A0ABR9JKB0_9ACTN</name>